<evidence type="ECO:0000313" key="24">
    <source>
        <dbReference type="Proteomes" id="UP001168877"/>
    </source>
</evidence>
<reference evidence="23" key="2">
    <citation type="submission" date="2023-06" db="EMBL/GenBank/DDBJ databases">
        <authorList>
            <person name="Swenson N.G."/>
            <person name="Wegrzyn J.L."/>
            <person name="Mcevoy S.L."/>
        </authorList>
    </citation>
    <scope>NUCLEOTIDE SEQUENCE</scope>
    <source>
        <strain evidence="23">NS2018</strain>
        <tissue evidence="23">Leaf</tissue>
    </source>
</reference>
<keyword evidence="16" id="KW-0114">cAMP</keyword>
<keyword evidence="13" id="KW-0547">Nucleotide-binding</keyword>
<dbReference type="GO" id="GO:0005886">
    <property type="term" value="C:plasma membrane"/>
    <property type="evidence" value="ECO:0007669"/>
    <property type="project" value="UniProtKB-SubCell"/>
</dbReference>
<protein>
    <recommendedName>
        <fullName evidence="5">cyclic pyranopterin monophosphate synthase</fullName>
        <ecNumber evidence="5">4.6.1.17</ecNumber>
    </recommendedName>
</protein>
<keyword evidence="13" id="KW-0142">cGMP-binding</keyword>
<dbReference type="Gene3D" id="1.10.287.70">
    <property type="match status" value="1"/>
</dbReference>
<dbReference type="PANTHER" id="PTHR45651">
    <property type="entry name" value="CYCLIC NUCLEOTIDE-GATED ION CHANNEL 15-RELATED-RELATED"/>
    <property type="match status" value="1"/>
</dbReference>
<evidence type="ECO:0000313" key="23">
    <source>
        <dbReference type="EMBL" id="KAK0582933.1"/>
    </source>
</evidence>
<gene>
    <name evidence="23" type="ORF">LWI29_031295</name>
</gene>
<dbReference type="SMART" id="SM00100">
    <property type="entry name" value="cNMP"/>
    <property type="match status" value="1"/>
</dbReference>
<evidence type="ECO:0000256" key="3">
    <source>
        <dbReference type="ARBA" id="ARBA00005046"/>
    </source>
</evidence>
<dbReference type="Gene3D" id="2.60.120.10">
    <property type="entry name" value="Jelly Rolls"/>
    <property type="match status" value="1"/>
</dbReference>
<dbReference type="InterPro" id="IPR023045">
    <property type="entry name" value="MoaC"/>
</dbReference>
<name>A0AA39S0N7_ACESA</name>
<dbReference type="PROSITE" id="PS50042">
    <property type="entry name" value="CNMP_BINDING_3"/>
    <property type="match status" value="1"/>
</dbReference>
<dbReference type="InterPro" id="IPR047594">
    <property type="entry name" value="MoaC_bact/euk"/>
</dbReference>
<dbReference type="SUPFAM" id="SSF51206">
    <property type="entry name" value="cAMP-binding domain-like"/>
    <property type="match status" value="1"/>
</dbReference>
<keyword evidence="12 21" id="KW-1133">Transmembrane helix</keyword>
<keyword evidence="19" id="KW-1071">Ligand-gated ion channel</keyword>
<feature type="domain" description="Cyclic nucleotide-binding" evidence="22">
    <location>
        <begin position="415"/>
        <end position="503"/>
    </location>
</feature>
<dbReference type="Gene3D" id="3.30.70.640">
    <property type="entry name" value="Molybdopterin cofactor biosynthesis C (MoaC) domain"/>
    <property type="match status" value="1"/>
</dbReference>
<keyword evidence="6" id="KW-0813">Transport</keyword>
<dbReference type="HAMAP" id="MF_01224_B">
    <property type="entry name" value="MoaC_B"/>
    <property type="match status" value="1"/>
</dbReference>
<dbReference type="InterPro" id="IPR000595">
    <property type="entry name" value="cNMP-bd_dom"/>
</dbReference>
<evidence type="ECO:0000256" key="21">
    <source>
        <dbReference type="SAM" id="Phobius"/>
    </source>
</evidence>
<dbReference type="Gene3D" id="1.10.287.630">
    <property type="entry name" value="Helix hairpin bin"/>
    <property type="match status" value="1"/>
</dbReference>
<organism evidence="23 24">
    <name type="scientific">Acer saccharum</name>
    <name type="common">Sugar maple</name>
    <dbReference type="NCBI Taxonomy" id="4024"/>
    <lineage>
        <taxon>Eukaryota</taxon>
        <taxon>Viridiplantae</taxon>
        <taxon>Streptophyta</taxon>
        <taxon>Embryophyta</taxon>
        <taxon>Tracheophyta</taxon>
        <taxon>Spermatophyta</taxon>
        <taxon>Magnoliopsida</taxon>
        <taxon>eudicotyledons</taxon>
        <taxon>Gunneridae</taxon>
        <taxon>Pentapetalae</taxon>
        <taxon>rosids</taxon>
        <taxon>malvids</taxon>
        <taxon>Sapindales</taxon>
        <taxon>Sapindaceae</taxon>
        <taxon>Hippocastanoideae</taxon>
        <taxon>Acereae</taxon>
        <taxon>Acer</taxon>
    </lineage>
</organism>
<evidence type="ECO:0000256" key="6">
    <source>
        <dbReference type="ARBA" id="ARBA00022448"/>
    </source>
</evidence>
<keyword evidence="24" id="KW-1185">Reference proteome</keyword>
<reference evidence="23" key="1">
    <citation type="journal article" date="2022" name="Plant J.">
        <title>Strategies of tolerance reflected in two North American maple genomes.</title>
        <authorList>
            <person name="McEvoy S.L."/>
            <person name="Sezen U.U."/>
            <person name="Trouern-Trend A."/>
            <person name="McMahon S.M."/>
            <person name="Schaberg P.G."/>
            <person name="Yang J."/>
            <person name="Wegrzyn J.L."/>
            <person name="Swenson N.G."/>
        </authorList>
    </citation>
    <scope>NUCLEOTIDE SEQUENCE</scope>
    <source>
        <strain evidence="23">NS2018</strain>
    </source>
</reference>
<dbReference type="GO" id="GO:0030553">
    <property type="term" value="F:cGMP binding"/>
    <property type="evidence" value="ECO:0007669"/>
    <property type="project" value="UniProtKB-KW"/>
</dbReference>
<comment type="pathway">
    <text evidence="3">Cofactor biosynthesis; molybdopterin biosynthesis.</text>
</comment>
<evidence type="ECO:0000256" key="8">
    <source>
        <dbReference type="ARBA" id="ARBA00022535"/>
    </source>
</evidence>
<comment type="caution">
    <text evidence="23">The sequence shown here is derived from an EMBL/GenBank/DDBJ whole genome shotgun (WGS) entry which is preliminary data.</text>
</comment>
<dbReference type="EMBL" id="JAUESC010000384">
    <property type="protein sequence ID" value="KAK0582933.1"/>
    <property type="molecule type" value="Genomic_DNA"/>
</dbReference>
<evidence type="ECO:0000256" key="20">
    <source>
        <dbReference type="ARBA" id="ARBA00023303"/>
    </source>
</evidence>
<dbReference type="FunFam" id="2.60.120.10:FF:000024">
    <property type="entry name" value="Cyclic nucleotide-gated ion channel 1"/>
    <property type="match status" value="1"/>
</dbReference>
<feature type="transmembrane region" description="Helical" evidence="21">
    <location>
        <begin position="17"/>
        <end position="36"/>
    </location>
</feature>
<keyword evidence="10 21" id="KW-0812">Transmembrane</keyword>
<evidence type="ECO:0000256" key="13">
    <source>
        <dbReference type="ARBA" id="ARBA00022992"/>
    </source>
</evidence>
<keyword evidence="14" id="KW-0406">Ion transport</keyword>
<accession>A0AA39S0N7</accession>
<keyword evidence="15 21" id="KW-0472">Membrane</keyword>
<dbReference type="GO" id="GO:0005216">
    <property type="term" value="F:monoatomic ion channel activity"/>
    <property type="evidence" value="ECO:0007669"/>
    <property type="project" value="InterPro"/>
</dbReference>
<evidence type="ECO:0000256" key="17">
    <source>
        <dbReference type="ARBA" id="ARBA00023150"/>
    </source>
</evidence>
<evidence type="ECO:0000256" key="1">
    <source>
        <dbReference type="ARBA" id="ARBA00001637"/>
    </source>
</evidence>
<evidence type="ECO:0000256" key="19">
    <source>
        <dbReference type="ARBA" id="ARBA00023286"/>
    </source>
</evidence>
<feature type="transmembrane region" description="Helical" evidence="21">
    <location>
        <begin position="303"/>
        <end position="326"/>
    </location>
</feature>
<evidence type="ECO:0000256" key="10">
    <source>
        <dbReference type="ARBA" id="ARBA00022692"/>
    </source>
</evidence>
<dbReference type="NCBIfam" id="TIGR00581">
    <property type="entry name" value="moaC"/>
    <property type="match status" value="1"/>
</dbReference>
<evidence type="ECO:0000256" key="12">
    <source>
        <dbReference type="ARBA" id="ARBA00022989"/>
    </source>
</evidence>
<dbReference type="NCBIfam" id="NF006870">
    <property type="entry name" value="PRK09364.1"/>
    <property type="match status" value="1"/>
</dbReference>
<evidence type="ECO:0000256" key="4">
    <source>
        <dbReference type="ARBA" id="ARBA00010486"/>
    </source>
</evidence>
<dbReference type="InterPro" id="IPR002820">
    <property type="entry name" value="Mopterin_CF_biosynth-C_dom"/>
</dbReference>
<feature type="transmembrane region" description="Helical" evidence="21">
    <location>
        <begin position="107"/>
        <end position="127"/>
    </location>
</feature>
<sequence>MKILDPQGSFLQWWNKILTLSCVIAVSIIDPLFFYIPVIDGQRKCLDLDKTLETTACVLRTFIDAFYILHIIFQFRTGFIAPSSRVFGRGELVEDPWTIAKRYFSSYFIVDILAILPLPQVVVLVIIPTVEGPVSLVTKEMLKTVIFCQFVPRFARMYPLANAIKRTSGILAETAWAGAVLNLILYMLASHVIGAFWFLISVERQDRCWNDECKRHKCDSKYLYCGEVRPPSADYSFLNSSCPFISPDEINSSSSVFNFGIFIDALQSGVAEKRDFPKKFSYCFWWGLRNLSSLGQDLKTSTFVGEIVFAVFISIAGLVLFALLIGNMQKYLQYIMPSTTVRVDEMVANRQDTEQWMAHRMLPGDLRERIRRYEQYKWQETRGVEEETIIRNLPKDLRRDIKRHLCLRLLRRVPMFEQMDELLMDALCDQLKLTLFTESSYIVREGDLVDEMLFVMKGKLVSTTTNGGRTGFYNASYLVAGDFCGEELLTWALDTKSSSNITSSNLPISTRTVQARTEVEAFSLMANDLKFIASQFHSVQWRTWAACFIQAAWRRHCKQKLAKSLREAEDRLQDALATEAGTSTSLGATIYASRFAANLLQPLRLNNRVAHVALYSLQGALNCFSVCFDRRYVCSSFLVDLGFCHRFPLLSSSICNETKSTVMILRRIAVKFPHSRRLFSSHSSHDFTSTIAEFNKEMESVFGEAPLNGFAGSVSNDSMAQESQQTSQKIGESTPGLTHIGRTGEAQMVDVSPKESSKRIAIASGKVILGKEVFDLVLANQLAKGDVLSVAKIAGISGAKHTSTLIPLCHNITLSHVRVDLTLNPEDFSVDIEGEAVSTGKTGVEMEALTAVTVAGLTVYDMCKAASKDIQIKNVRLECKTGGKSGDWSREK</sequence>
<dbReference type="Proteomes" id="UP001168877">
    <property type="component" value="Unassembled WGS sequence"/>
</dbReference>
<evidence type="ECO:0000256" key="16">
    <source>
        <dbReference type="ARBA" id="ARBA00023149"/>
    </source>
</evidence>
<keyword evidence="18" id="KW-0456">Lyase</keyword>
<evidence type="ECO:0000256" key="18">
    <source>
        <dbReference type="ARBA" id="ARBA00023239"/>
    </source>
</evidence>
<evidence type="ECO:0000256" key="14">
    <source>
        <dbReference type="ARBA" id="ARBA00023065"/>
    </source>
</evidence>
<dbReference type="CDD" id="cd01420">
    <property type="entry name" value="MoaC_PE"/>
    <property type="match status" value="1"/>
</dbReference>
<dbReference type="GO" id="GO:0061799">
    <property type="term" value="F:cyclic pyranopterin monophosphate synthase activity"/>
    <property type="evidence" value="ECO:0007669"/>
    <property type="project" value="UniProtKB-EC"/>
</dbReference>
<evidence type="ECO:0000256" key="9">
    <source>
        <dbReference type="ARBA" id="ARBA00022566"/>
    </source>
</evidence>
<feature type="transmembrane region" description="Helical" evidence="21">
    <location>
        <begin position="175"/>
        <end position="200"/>
    </location>
</feature>
<keyword evidence="7" id="KW-1003">Cell membrane</keyword>
<keyword evidence="17" id="KW-0501">Molybdenum cofactor biosynthesis</keyword>
<keyword evidence="20" id="KW-0407">Ion channel</keyword>
<dbReference type="InterPro" id="IPR036522">
    <property type="entry name" value="MoaC_sf"/>
</dbReference>
<dbReference type="SUPFAM" id="SSF81324">
    <property type="entry name" value="Voltage-gated potassium channels"/>
    <property type="match status" value="1"/>
</dbReference>
<dbReference type="Pfam" id="PF01967">
    <property type="entry name" value="MoaC"/>
    <property type="match status" value="1"/>
</dbReference>
<dbReference type="AlphaFoldDB" id="A0AA39S0N7"/>
<evidence type="ECO:0000256" key="15">
    <source>
        <dbReference type="ARBA" id="ARBA00023136"/>
    </source>
</evidence>
<evidence type="ECO:0000256" key="2">
    <source>
        <dbReference type="ARBA" id="ARBA00004651"/>
    </source>
</evidence>
<dbReference type="InterPro" id="IPR018490">
    <property type="entry name" value="cNMP-bd_dom_sf"/>
</dbReference>
<keyword evidence="11" id="KW-0112">Calmodulin-binding</keyword>
<evidence type="ECO:0000259" key="22">
    <source>
        <dbReference type="PROSITE" id="PS50042"/>
    </source>
</evidence>
<comment type="subcellular location">
    <subcellularLocation>
        <location evidence="2">Cell membrane</location>
        <topology evidence="2">Multi-pass membrane protein</topology>
    </subcellularLocation>
</comment>
<dbReference type="CDD" id="cd00038">
    <property type="entry name" value="CAP_ED"/>
    <property type="match status" value="1"/>
</dbReference>
<proteinExistence type="inferred from homology"/>
<dbReference type="InterPro" id="IPR005821">
    <property type="entry name" value="Ion_trans_dom"/>
</dbReference>
<dbReference type="Pfam" id="PF00520">
    <property type="entry name" value="Ion_trans"/>
    <property type="match status" value="1"/>
</dbReference>
<dbReference type="InterPro" id="IPR014710">
    <property type="entry name" value="RmlC-like_jellyroll"/>
</dbReference>
<evidence type="ECO:0000256" key="5">
    <source>
        <dbReference type="ARBA" id="ARBA00012575"/>
    </source>
</evidence>
<comment type="catalytic activity">
    <reaction evidence="1">
        <text>(8S)-3',8-cyclo-7,8-dihydroguanosine 5'-triphosphate = cyclic pyranopterin phosphate + diphosphate</text>
        <dbReference type="Rhea" id="RHEA:49580"/>
        <dbReference type="ChEBI" id="CHEBI:33019"/>
        <dbReference type="ChEBI" id="CHEBI:59648"/>
        <dbReference type="ChEBI" id="CHEBI:131766"/>
        <dbReference type="EC" id="4.6.1.17"/>
    </reaction>
</comment>
<comment type="similarity">
    <text evidence="4">Belongs to the cyclic nucleotide-gated cation channel (TC 1.A.1.5) family.</text>
</comment>
<dbReference type="PANTHER" id="PTHR45651:SF35">
    <property type="entry name" value="CYCLIC NUCLEOTIDE-GATED ION CHANNEL 3-RELATED"/>
    <property type="match status" value="1"/>
</dbReference>
<dbReference type="EC" id="4.6.1.17" evidence="5"/>
<dbReference type="GO" id="GO:0006777">
    <property type="term" value="P:Mo-molybdopterin cofactor biosynthetic process"/>
    <property type="evidence" value="ECO:0007669"/>
    <property type="project" value="UniProtKB-KW"/>
</dbReference>
<evidence type="ECO:0000256" key="7">
    <source>
        <dbReference type="ARBA" id="ARBA00022475"/>
    </source>
</evidence>
<keyword evidence="9" id="KW-0116">cAMP-binding</keyword>
<dbReference type="SUPFAM" id="SSF55040">
    <property type="entry name" value="Molybdenum cofactor biosynthesis protein C, MoaC"/>
    <property type="match status" value="1"/>
</dbReference>
<dbReference type="GO" id="GO:0030552">
    <property type="term" value="F:cAMP binding"/>
    <property type="evidence" value="ECO:0007669"/>
    <property type="project" value="UniProtKB-KW"/>
</dbReference>
<keyword evidence="8" id="KW-0140">cGMP</keyword>
<dbReference type="FunFam" id="1.10.287.630:FF:000003">
    <property type="entry name" value="Cyclic nucleotide-gated ion channel 1"/>
    <property type="match status" value="1"/>
</dbReference>
<evidence type="ECO:0000256" key="11">
    <source>
        <dbReference type="ARBA" id="ARBA00022860"/>
    </source>
</evidence>
<dbReference type="GO" id="GO:0005516">
    <property type="term" value="F:calmodulin binding"/>
    <property type="evidence" value="ECO:0007669"/>
    <property type="project" value="UniProtKB-KW"/>
</dbReference>